<evidence type="ECO:0000313" key="3">
    <source>
        <dbReference type="Proteomes" id="UP000004995"/>
    </source>
</evidence>
<organism evidence="2 3">
    <name type="scientific">Setaria italica</name>
    <name type="common">Foxtail millet</name>
    <name type="synonym">Panicum italicum</name>
    <dbReference type="NCBI Taxonomy" id="4555"/>
    <lineage>
        <taxon>Eukaryota</taxon>
        <taxon>Viridiplantae</taxon>
        <taxon>Streptophyta</taxon>
        <taxon>Embryophyta</taxon>
        <taxon>Tracheophyta</taxon>
        <taxon>Spermatophyta</taxon>
        <taxon>Magnoliopsida</taxon>
        <taxon>Liliopsida</taxon>
        <taxon>Poales</taxon>
        <taxon>Poaceae</taxon>
        <taxon>PACMAD clade</taxon>
        <taxon>Panicoideae</taxon>
        <taxon>Panicodae</taxon>
        <taxon>Paniceae</taxon>
        <taxon>Cenchrinae</taxon>
        <taxon>Setaria</taxon>
    </lineage>
</organism>
<evidence type="ECO:0000313" key="2">
    <source>
        <dbReference type="EnsemblPlants" id="KQL00605"/>
    </source>
</evidence>
<feature type="region of interest" description="Disordered" evidence="1">
    <location>
        <begin position="115"/>
        <end position="137"/>
    </location>
</feature>
<reference evidence="2" key="2">
    <citation type="submission" date="2018-08" db="UniProtKB">
        <authorList>
            <consortium name="EnsemblPlants"/>
        </authorList>
    </citation>
    <scope>IDENTIFICATION</scope>
    <source>
        <strain evidence="2">Yugu1</strain>
    </source>
</reference>
<evidence type="ECO:0000256" key="1">
    <source>
        <dbReference type="SAM" id="MobiDB-lite"/>
    </source>
</evidence>
<dbReference type="InParanoid" id="K3YJU8"/>
<dbReference type="Gramene" id="KQL00605">
    <property type="protein sequence ID" value="KQL00605"/>
    <property type="gene ID" value="SETIT_014517mg"/>
</dbReference>
<dbReference type="HOGENOM" id="CLU_1498793_0_0_1"/>
<proteinExistence type="predicted"/>
<protein>
    <submittedName>
        <fullName evidence="2">Uncharacterized protein</fullName>
    </submittedName>
</protein>
<feature type="compositionally biased region" description="Basic residues" evidence="1">
    <location>
        <begin position="115"/>
        <end position="124"/>
    </location>
</feature>
<keyword evidence="3" id="KW-1185">Reference proteome</keyword>
<dbReference type="EnsemblPlants" id="KQL00605">
    <property type="protein sequence ID" value="KQL00605"/>
    <property type="gene ID" value="SETIT_014517mg"/>
</dbReference>
<accession>K3YJU8</accession>
<sequence length="180" mass="19512">MEAKCSFSSRDTNCTSSIFSKLAPASHPCSCSYAAMAAGSPKHKATLPMRAGPQAEGMAPASRPCSGLRSATSLPRLRCGRGTYGDDERNELPRGAAATATTCMASFRGARRLRRGRSWPRRTPGHGSGPSAGGSHKRHWCASAATRNRCFVPEKRCHFLLYLSSMTILPRHQNTYMTTY</sequence>
<dbReference type="AlphaFoldDB" id="K3YJU8"/>
<dbReference type="EMBL" id="AGNK02003536">
    <property type="status" value="NOT_ANNOTATED_CDS"/>
    <property type="molecule type" value="Genomic_DNA"/>
</dbReference>
<reference evidence="3" key="1">
    <citation type="journal article" date="2012" name="Nat. Biotechnol.">
        <title>Reference genome sequence of the model plant Setaria.</title>
        <authorList>
            <person name="Bennetzen J.L."/>
            <person name="Schmutz J."/>
            <person name="Wang H."/>
            <person name="Percifield R."/>
            <person name="Hawkins J."/>
            <person name="Pontaroli A.C."/>
            <person name="Estep M."/>
            <person name="Feng L."/>
            <person name="Vaughn J.N."/>
            <person name="Grimwood J."/>
            <person name="Jenkins J."/>
            <person name="Barry K."/>
            <person name="Lindquist E."/>
            <person name="Hellsten U."/>
            <person name="Deshpande S."/>
            <person name="Wang X."/>
            <person name="Wu X."/>
            <person name="Mitros T."/>
            <person name="Triplett J."/>
            <person name="Yang X."/>
            <person name="Ye C.Y."/>
            <person name="Mauro-Herrera M."/>
            <person name="Wang L."/>
            <person name="Li P."/>
            <person name="Sharma M."/>
            <person name="Sharma R."/>
            <person name="Ronald P.C."/>
            <person name="Panaud O."/>
            <person name="Kellogg E.A."/>
            <person name="Brutnell T.P."/>
            <person name="Doust A.N."/>
            <person name="Tuskan G.A."/>
            <person name="Rokhsar D."/>
            <person name="Devos K.M."/>
        </authorList>
    </citation>
    <scope>NUCLEOTIDE SEQUENCE [LARGE SCALE GENOMIC DNA]</scope>
    <source>
        <strain evidence="3">cv. Yugu1</strain>
    </source>
</reference>
<dbReference type="Proteomes" id="UP000004995">
    <property type="component" value="Unassembled WGS sequence"/>
</dbReference>
<name>K3YJU8_SETIT</name>